<keyword evidence="4 6" id="KW-0863">Zinc-finger</keyword>
<reference evidence="8" key="1">
    <citation type="submission" date="2023-10" db="EMBL/GenBank/DDBJ databases">
        <authorList>
            <person name="Domelevo Entfellner J.-B."/>
        </authorList>
    </citation>
    <scope>NUCLEOTIDE SEQUENCE</scope>
</reference>
<dbReference type="SMART" id="SM00184">
    <property type="entry name" value="RING"/>
    <property type="match status" value="1"/>
</dbReference>
<gene>
    <name evidence="8" type="ORF">AYBTSS11_LOCUS20401</name>
</gene>
<feature type="domain" description="RING-type" evidence="7">
    <location>
        <begin position="194"/>
        <end position="235"/>
    </location>
</feature>
<keyword evidence="5" id="KW-0862">Zinc</keyword>
<accession>A0AA86SYS2</accession>
<dbReference type="GO" id="GO:0005737">
    <property type="term" value="C:cytoplasm"/>
    <property type="evidence" value="ECO:0007669"/>
    <property type="project" value="TreeGrafter"/>
</dbReference>
<organism evidence="8 9">
    <name type="scientific">Sphenostylis stenocarpa</name>
    <dbReference type="NCBI Taxonomy" id="92480"/>
    <lineage>
        <taxon>Eukaryota</taxon>
        <taxon>Viridiplantae</taxon>
        <taxon>Streptophyta</taxon>
        <taxon>Embryophyta</taxon>
        <taxon>Tracheophyta</taxon>
        <taxon>Spermatophyta</taxon>
        <taxon>Magnoliopsida</taxon>
        <taxon>eudicotyledons</taxon>
        <taxon>Gunneridae</taxon>
        <taxon>Pentapetalae</taxon>
        <taxon>rosids</taxon>
        <taxon>fabids</taxon>
        <taxon>Fabales</taxon>
        <taxon>Fabaceae</taxon>
        <taxon>Papilionoideae</taxon>
        <taxon>50 kb inversion clade</taxon>
        <taxon>NPAAA clade</taxon>
        <taxon>indigoferoid/millettioid clade</taxon>
        <taxon>Phaseoleae</taxon>
        <taxon>Sphenostylis</taxon>
    </lineage>
</organism>
<sequence length="243" mass="27848">MLGFSGSVSLRLEREARLDMDEAFDHSNKSMQTQRYYYHVSRMNNQHTTLVPGDTFKLHIKVLYHSIHTTPEGLQHRFSPRSIPSHDFFQEGQNFLHSLLSSTRFSIESLEEIAEGVVSTVRELFHVGSVDALLSLESQHRVIPLSVTVIILNYDVDAAREASRQWSRMNNASNEAMIKTFLKKCTVMRGSEDCSICLDRLNIKAECYTMPCHHAFHLPCILTWLKTRPLCPLCRSPLPTLEN</sequence>
<dbReference type="EC" id="2.3.2.27" evidence="2"/>
<name>A0AA86SYS2_9FABA</name>
<dbReference type="EMBL" id="OY731403">
    <property type="protein sequence ID" value="CAJ1964595.1"/>
    <property type="molecule type" value="Genomic_DNA"/>
</dbReference>
<evidence type="ECO:0000256" key="5">
    <source>
        <dbReference type="ARBA" id="ARBA00022833"/>
    </source>
</evidence>
<evidence type="ECO:0000256" key="3">
    <source>
        <dbReference type="ARBA" id="ARBA00022723"/>
    </source>
</evidence>
<dbReference type="InterPro" id="IPR001841">
    <property type="entry name" value="Znf_RING"/>
</dbReference>
<dbReference type="PANTHER" id="PTHR15710">
    <property type="entry name" value="E3 UBIQUITIN-PROTEIN LIGASE PRAJA"/>
    <property type="match status" value="1"/>
</dbReference>
<dbReference type="Pfam" id="PF13639">
    <property type="entry name" value="zf-RING_2"/>
    <property type="match status" value="1"/>
</dbReference>
<dbReference type="GO" id="GO:0016567">
    <property type="term" value="P:protein ubiquitination"/>
    <property type="evidence" value="ECO:0007669"/>
    <property type="project" value="TreeGrafter"/>
</dbReference>
<evidence type="ECO:0000256" key="6">
    <source>
        <dbReference type="PROSITE-ProRule" id="PRU00175"/>
    </source>
</evidence>
<keyword evidence="9" id="KW-1185">Reference proteome</keyword>
<dbReference type="AlphaFoldDB" id="A0AA86SYS2"/>
<evidence type="ECO:0000259" key="7">
    <source>
        <dbReference type="PROSITE" id="PS50089"/>
    </source>
</evidence>
<evidence type="ECO:0000256" key="2">
    <source>
        <dbReference type="ARBA" id="ARBA00012483"/>
    </source>
</evidence>
<dbReference type="Gramene" id="rna-AYBTSS11_LOCUS20401">
    <property type="protein sequence ID" value="CAJ1964595.1"/>
    <property type="gene ID" value="gene-AYBTSS11_LOCUS20401"/>
</dbReference>
<evidence type="ECO:0000256" key="1">
    <source>
        <dbReference type="ARBA" id="ARBA00000900"/>
    </source>
</evidence>
<dbReference type="PANTHER" id="PTHR15710:SF184">
    <property type="entry name" value="RING_U-BOX SUPERFAMILY PROTEIN"/>
    <property type="match status" value="1"/>
</dbReference>
<proteinExistence type="predicted"/>
<comment type="catalytic activity">
    <reaction evidence="1">
        <text>S-ubiquitinyl-[E2 ubiquitin-conjugating enzyme]-L-cysteine + [acceptor protein]-L-lysine = [E2 ubiquitin-conjugating enzyme]-L-cysteine + N(6)-ubiquitinyl-[acceptor protein]-L-lysine.</text>
        <dbReference type="EC" id="2.3.2.27"/>
    </reaction>
</comment>
<evidence type="ECO:0000313" key="8">
    <source>
        <dbReference type="EMBL" id="CAJ1964595.1"/>
    </source>
</evidence>
<keyword evidence="3" id="KW-0479">Metal-binding</keyword>
<dbReference type="GO" id="GO:0008270">
    <property type="term" value="F:zinc ion binding"/>
    <property type="evidence" value="ECO:0007669"/>
    <property type="project" value="UniProtKB-KW"/>
</dbReference>
<protein>
    <recommendedName>
        <fullName evidence="2">RING-type E3 ubiquitin transferase</fullName>
        <ecNumber evidence="2">2.3.2.27</ecNumber>
    </recommendedName>
</protein>
<dbReference type="Gene3D" id="3.30.40.10">
    <property type="entry name" value="Zinc/RING finger domain, C3HC4 (zinc finger)"/>
    <property type="match status" value="1"/>
</dbReference>
<dbReference type="PROSITE" id="PS50089">
    <property type="entry name" value="ZF_RING_2"/>
    <property type="match status" value="1"/>
</dbReference>
<evidence type="ECO:0000313" key="9">
    <source>
        <dbReference type="Proteomes" id="UP001189624"/>
    </source>
</evidence>
<dbReference type="SUPFAM" id="SSF57850">
    <property type="entry name" value="RING/U-box"/>
    <property type="match status" value="1"/>
</dbReference>
<dbReference type="GO" id="GO:0061630">
    <property type="term" value="F:ubiquitin protein ligase activity"/>
    <property type="evidence" value="ECO:0007669"/>
    <property type="project" value="UniProtKB-EC"/>
</dbReference>
<dbReference type="Proteomes" id="UP001189624">
    <property type="component" value="Chromosome 6"/>
</dbReference>
<dbReference type="InterPro" id="IPR013083">
    <property type="entry name" value="Znf_RING/FYVE/PHD"/>
</dbReference>
<evidence type="ECO:0000256" key="4">
    <source>
        <dbReference type="ARBA" id="ARBA00022771"/>
    </source>
</evidence>